<accession>A0A4D9DE70</accession>
<dbReference type="AlphaFoldDB" id="A0A4D9DE70"/>
<gene>
    <name evidence="7" type="ORF">DR999_PMT22539</name>
</gene>
<dbReference type="InterPro" id="IPR030386">
    <property type="entry name" value="G_GB1_RHD3_dom"/>
</dbReference>
<evidence type="ECO:0000256" key="3">
    <source>
        <dbReference type="ARBA" id="ARBA00023134"/>
    </source>
</evidence>
<keyword evidence="8" id="KW-1185">Reference proteome</keyword>
<keyword evidence="3" id="KW-0342">GTP-binding</keyword>
<organism evidence="7 8">
    <name type="scientific">Platysternon megacephalum</name>
    <name type="common">big-headed turtle</name>
    <dbReference type="NCBI Taxonomy" id="55544"/>
    <lineage>
        <taxon>Eukaryota</taxon>
        <taxon>Metazoa</taxon>
        <taxon>Chordata</taxon>
        <taxon>Craniata</taxon>
        <taxon>Vertebrata</taxon>
        <taxon>Euteleostomi</taxon>
        <taxon>Archelosauria</taxon>
        <taxon>Testudinata</taxon>
        <taxon>Testudines</taxon>
        <taxon>Cryptodira</taxon>
        <taxon>Durocryptodira</taxon>
        <taxon>Testudinoidea</taxon>
        <taxon>Platysternidae</taxon>
        <taxon>Platysternon</taxon>
    </lineage>
</organism>
<dbReference type="STRING" id="55544.A0A4D9DE70"/>
<keyword evidence="2" id="KW-0378">Hydrolase</keyword>
<feature type="domain" description="GB1/RHD3-type G" evidence="6">
    <location>
        <begin position="1"/>
        <end position="209"/>
    </location>
</feature>
<dbReference type="SUPFAM" id="SSF48340">
    <property type="entry name" value="Interferon-induced guanylate-binding protein 1 (GBP1), C-terminal domain"/>
    <property type="match status" value="1"/>
</dbReference>
<comment type="similarity">
    <text evidence="4">Belongs to the TRAFAC class dynamin-like GTPase superfamily. GB1/RHD3 GTPase family.</text>
</comment>
<reference evidence="7 8" key="1">
    <citation type="submission" date="2019-04" db="EMBL/GenBank/DDBJ databases">
        <title>Draft genome of the big-headed turtle Platysternon megacephalum.</title>
        <authorList>
            <person name="Gong S."/>
        </authorList>
    </citation>
    <scope>NUCLEOTIDE SEQUENCE [LARGE SCALE GENOMIC DNA]</scope>
    <source>
        <strain evidence="7">DO16091913</strain>
        <tissue evidence="7">Muscle</tissue>
    </source>
</reference>
<dbReference type="PROSITE" id="PS51715">
    <property type="entry name" value="G_GB1_RHD3"/>
    <property type="match status" value="1"/>
</dbReference>
<dbReference type="SUPFAM" id="SSF52540">
    <property type="entry name" value="P-loop containing nucleoside triphosphate hydrolases"/>
    <property type="match status" value="1"/>
</dbReference>
<keyword evidence="1" id="KW-0547">Nucleotide-binding</keyword>
<evidence type="ECO:0000256" key="5">
    <source>
        <dbReference type="SAM" id="MobiDB-lite"/>
    </source>
</evidence>
<proteinExistence type="inferred from homology"/>
<sequence>MWCLPHPRRAGHTLVLLDTEGLGDVEKGNTKNDTWIFALAVLLSSTLVYNSMGTISQQAMDQLHYVTELTELIKVKPAYEGRREGIKAAEVLQQFLKSKETVAQAILQTDQSLTDRQREIEAERARAEAAEREAQLSQEMQAKTEQLLQDQERSHQEHVRQLTAKMEQDRRQLLAEQQGALALKLQVPAPGELGLGCLEPPGSLPGSGS</sequence>
<dbReference type="InterPro" id="IPR015894">
    <property type="entry name" value="Guanylate-bd_N"/>
</dbReference>
<evidence type="ECO:0000313" key="8">
    <source>
        <dbReference type="Proteomes" id="UP000297703"/>
    </source>
</evidence>
<name>A0A4D9DE70_9SAUR</name>
<dbReference type="GO" id="GO:0005525">
    <property type="term" value="F:GTP binding"/>
    <property type="evidence" value="ECO:0007669"/>
    <property type="project" value="UniProtKB-KW"/>
</dbReference>
<dbReference type="PANTHER" id="PTHR10751">
    <property type="entry name" value="GUANYLATE BINDING PROTEIN"/>
    <property type="match status" value="1"/>
</dbReference>
<feature type="region of interest" description="Disordered" evidence="5">
    <location>
        <begin position="144"/>
        <end position="165"/>
    </location>
</feature>
<reference evidence="7 8" key="2">
    <citation type="submission" date="2019-04" db="EMBL/GenBank/DDBJ databases">
        <title>The genome sequence of big-headed turtle.</title>
        <authorList>
            <person name="Gong S."/>
        </authorList>
    </citation>
    <scope>NUCLEOTIDE SEQUENCE [LARGE SCALE GENOMIC DNA]</scope>
    <source>
        <strain evidence="7">DO16091913</strain>
        <tissue evidence="7">Muscle</tissue>
    </source>
</reference>
<dbReference type="OrthoDB" id="2135133at2759"/>
<evidence type="ECO:0000259" key="6">
    <source>
        <dbReference type="PROSITE" id="PS51715"/>
    </source>
</evidence>
<dbReference type="Proteomes" id="UP000297703">
    <property type="component" value="Unassembled WGS sequence"/>
</dbReference>
<comment type="caution">
    <text evidence="7">The sequence shown here is derived from an EMBL/GenBank/DDBJ whole genome shotgun (WGS) entry which is preliminary data.</text>
</comment>
<dbReference type="Gene3D" id="3.40.50.300">
    <property type="entry name" value="P-loop containing nucleotide triphosphate hydrolases"/>
    <property type="match status" value="1"/>
</dbReference>
<evidence type="ECO:0000256" key="1">
    <source>
        <dbReference type="ARBA" id="ARBA00022741"/>
    </source>
</evidence>
<evidence type="ECO:0000313" key="7">
    <source>
        <dbReference type="EMBL" id="TFJ95776.1"/>
    </source>
</evidence>
<dbReference type="GO" id="GO:0003924">
    <property type="term" value="F:GTPase activity"/>
    <property type="evidence" value="ECO:0007669"/>
    <property type="project" value="InterPro"/>
</dbReference>
<protein>
    <submittedName>
        <fullName evidence="7">Methionine sulfoxide reductase A</fullName>
    </submittedName>
</protein>
<dbReference type="InterPro" id="IPR027417">
    <property type="entry name" value="P-loop_NTPase"/>
</dbReference>
<feature type="compositionally biased region" description="Basic and acidic residues" evidence="5">
    <location>
        <begin position="150"/>
        <end position="165"/>
    </location>
</feature>
<dbReference type="InterPro" id="IPR036543">
    <property type="entry name" value="Guanylate-bd_C_sf"/>
</dbReference>
<dbReference type="EMBL" id="QXTE01001436">
    <property type="protein sequence ID" value="TFJ95776.1"/>
    <property type="molecule type" value="Genomic_DNA"/>
</dbReference>
<evidence type="ECO:0000256" key="2">
    <source>
        <dbReference type="ARBA" id="ARBA00022801"/>
    </source>
</evidence>
<evidence type="ECO:0000256" key="4">
    <source>
        <dbReference type="PROSITE-ProRule" id="PRU01052"/>
    </source>
</evidence>
<dbReference type="Pfam" id="PF02263">
    <property type="entry name" value="GBP"/>
    <property type="match status" value="1"/>
</dbReference>